<gene>
    <name evidence="1" type="ORF">GCM10009787_48450</name>
</gene>
<proteinExistence type="predicted"/>
<name>A0ABP5NMP1_9ACTN</name>
<protein>
    <recommendedName>
        <fullName evidence="3">HNH endonuclease</fullName>
    </recommendedName>
</protein>
<dbReference type="Proteomes" id="UP001501391">
    <property type="component" value="Unassembled WGS sequence"/>
</dbReference>
<keyword evidence="2" id="KW-1185">Reference proteome</keyword>
<evidence type="ECO:0008006" key="3">
    <source>
        <dbReference type="Google" id="ProtNLM"/>
    </source>
</evidence>
<dbReference type="RefSeq" id="WP_346163534.1">
    <property type="nucleotide sequence ID" value="NZ_BAAAOQ010000016.1"/>
</dbReference>
<evidence type="ECO:0000313" key="2">
    <source>
        <dbReference type="Proteomes" id="UP001501391"/>
    </source>
</evidence>
<organism evidence="1 2">
    <name type="scientific">Streptomyces bangladeshensis</name>
    <dbReference type="NCBI Taxonomy" id="295352"/>
    <lineage>
        <taxon>Bacteria</taxon>
        <taxon>Bacillati</taxon>
        <taxon>Actinomycetota</taxon>
        <taxon>Actinomycetes</taxon>
        <taxon>Kitasatosporales</taxon>
        <taxon>Streptomycetaceae</taxon>
        <taxon>Streptomyces</taxon>
    </lineage>
</organism>
<sequence length="90" mass="10772">MTATPSPVEGQCERCKQPRPLFTYKPEHDCIDVAGLMRLPEALEWIEQIEDTDDRWCSRRLHHNPQAKLCIRCHDKEREDEEQYIKEHQL</sequence>
<evidence type="ECO:0000313" key="1">
    <source>
        <dbReference type="EMBL" id="GAA2199850.1"/>
    </source>
</evidence>
<reference evidence="2" key="1">
    <citation type="journal article" date="2019" name="Int. J. Syst. Evol. Microbiol.">
        <title>The Global Catalogue of Microorganisms (GCM) 10K type strain sequencing project: providing services to taxonomists for standard genome sequencing and annotation.</title>
        <authorList>
            <consortium name="The Broad Institute Genomics Platform"/>
            <consortium name="The Broad Institute Genome Sequencing Center for Infectious Disease"/>
            <person name="Wu L."/>
            <person name="Ma J."/>
        </authorList>
    </citation>
    <scope>NUCLEOTIDE SEQUENCE [LARGE SCALE GENOMIC DNA]</scope>
    <source>
        <strain evidence="2">JCM 14924</strain>
    </source>
</reference>
<comment type="caution">
    <text evidence="1">The sequence shown here is derived from an EMBL/GenBank/DDBJ whole genome shotgun (WGS) entry which is preliminary data.</text>
</comment>
<dbReference type="EMBL" id="BAAAOQ010000016">
    <property type="protein sequence ID" value="GAA2199850.1"/>
    <property type="molecule type" value="Genomic_DNA"/>
</dbReference>
<accession>A0ABP5NMP1</accession>